<evidence type="ECO:0000256" key="7">
    <source>
        <dbReference type="ARBA" id="ARBA00023065"/>
    </source>
</evidence>
<name>L1QNU1_9CLOT</name>
<keyword evidence="7" id="KW-0406">Ion transport</keyword>
<feature type="transmembrane region" description="Helical" evidence="9">
    <location>
        <begin position="85"/>
        <end position="110"/>
    </location>
</feature>
<dbReference type="AlphaFoldDB" id="L1QNU1"/>
<keyword evidence="3" id="KW-0050">Antiport</keyword>
<keyword evidence="8 9" id="KW-0472">Membrane</keyword>
<dbReference type="InterPro" id="IPR006037">
    <property type="entry name" value="RCK_C"/>
</dbReference>
<evidence type="ECO:0000256" key="3">
    <source>
        <dbReference type="ARBA" id="ARBA00022449"/>
    </source>
</evidence>
<feature type="transmembrane region" description="Helical" evidence="9">
    <location>
        <begin position="55"/>
        <end position="73"/>
    </location>
</feature>
<dbReference type="GO" id="GO:0005886">
    <property type="term" value="C:plasma membrane"/>
    <property type="evidence" value="ECO:0007669"/>
    <property type="project" value="UniProtKB-SubCell"/>
</dbReference>
<dbReference type="NCBIfam" id="NF003716">
    <property type="entry name" value="PRK05326.1-3"/>
    <property type="match status" value="1"/>
</dbReference>
<dbReference type="PATRIC" id="fig|545697.3.peg.67"/>
<keyword evidence="4" id="KW-1003">Cell membrane</keyword>
<feature type="transmembrane region" description="Helical" evidence="9">
    <location>
        <begin position="181"/>
        <end position="200"/>
    </location>
</feature>
<keyword evidence="12" id="KW-1185">Reference proteome</keyword>
<dbReference type="GO" id="GO:0006813">
    <property type="term" value="P:potassium ion transport"/>
    <property type="evidence" value="ECO:0007669"/>
    <property type="project" value="InterPro"/>
</dbReference>
<dbReference type="PROSITE" id="PS51202">
    <property type="entry name" value="RCK_C"/>
    <property type="match status" value="2"/>
</dbReference>
<reference evidence="11 12" key="1">
    <citation type="submission" date="2012-05" db="EMBL/GenBank/DDBJ databases">
        <authorList>
            <person name="Weinstock G."/>
            <person name="Sodergren E."/>
            <person name="Lobos E.A."/>
            <person name="Fulton L."/>
            <person name="Fulton R."/>
            <person name="Courtney L."/>
            <person name="Fronick C."/>
            <person name="O'Laughlin M."/>
            <person name="Godfrey J."/>
            <person name="Wilson R.M."/>
            <person name="Miner T."/>
            <person name="Farmer C."/>
            <person name="Delehaunty K."/>
            <person name="Cordes M."/>
            <person name="Minx P."/>
            <person name="Tomlinson C."/>
            <person name="Chen J."/>
            <person name="Wollam A."/>
            <person name="Pepin K.H."/>
            <person name="Bhonagiri V."/>
            <person name="Zhang X."/>
            <person name="Suruliraj S."/>
            <person name="Warren W."/>
            <person name="Mitreva M."/>
            <person name="Mardis E.R."/>
            <person name="Wilson R.K."/>
        </authorList>
    </citation>
    <scope>NUCLEOTIDE SEQUENCE [LARGE SCALE GENOMIC DNA]</scope>
    <source>
        <strain evidence="11 12">DSM 1785</strain>
    </source>
</reference>
<evidence type="ECO:0000256" key="5">
    <source>
        <dbReference type="ARBA" id="ARBA00022692"/>
    </source>
</evidence>
<evidence type="ECO:0000259" key="10">
    <source>
        <dbReference type="PROSITE" id="PS51202"/>
    </source>
</evidence>
<protein>
    <submittedName>
        <fullName evidence="11">Potassium/proton antiporter</fullName>
    </submittedName>
</protein>
<dbReference type="SUPFAM" id="SSF116726">
    <property type="entry name" value="TrkA C-terminal domain-like"/>
    <property type="match status" value="2"/>
</dbReference>
<comment type="caution">
    <text evidence="11">The sequence shown here is derived from an EMBL/GenBank/DDBJ whole genome shotgun (WGS) entry which is preliminary data.</text>
</comment>
<evidence type="ECO:0000256" key="9">
    <source>
        <dbReference type="SAM" id="Phobius"/>
    </source>
</evidence>
<evidence type="ECO:0000313" key="12">
    <source>
        <dbReference type="Proteomes" id="UP000010420"/>
    </source>
</evidence>
<feature type="domain" description="RCK C-terminal" evidence="10">
    <location>
        <begin position="395"/>
        <end position="465"/>
    </location>
</feature>
<feature type="transmembrane region" description="Helical" evidence="9">
    <location>
        <begin position="117"/>
        <end position="136"/>
    </location>
</feature>
<dbReference type="STRING" id="545697.HMPREF0216_00066"/>
<dbReference type="NCBIfam" id="NF003715">
    <property type="entry name" value="PRK05326.1-2"/>
    <property type="match status" value="1"/>
</dbReference>
<dbReference type="PANTHER" id="PTHR32507">
    <property type="entry name" value="NA(+)/H(+) ANTIPORTER 1"/>
    <property type="match status" value="1"/>
</dbReference>
<feature type="transmembrane region" description="Helical" evidence="9">
    <location>
        <begin position="236"/>
        <end position="253"/>
    </location>
</feature>
<dbReference type="GO" id="GO:1902600">
    <property type="term" value="P:proton transmembrane transport"/>
    <property type="evidence" value="ECO:0007669"/>
    <property type="project" value="InterPro"/>
</dbReference>
<feature type="domain" description="RCK C-terminal" evidence="10">
    <location>
        <begin position="468"/>
        <end position="546"/>
    </location>
</feature>
<dbReference type="eggNOG" id="COG3263">
    <property type="taxonomic scope" value="Bacteria"/>
</dbReference>
<feature type="transmembrane region" description="Helical" evidence="9">
    <location>
        <begin position="298"/>
        <end position="320"/>
    </location>
</feature>
<evidence type="ECO:0000256" key="1">
    <source>
        <dbReference type="ARBA" id="ARBA00004651"/>
    </source>
</evidence>
<dbReference type="InterPro" id="IPR038770">
    <property type="entry name" value="Na+/solute_symporter_sf"/>
</dbReference>
<evidence type="ECO:0000256" key="4">
    <source>
        <dbReference type="ARBA" id="ARBA00022475"/>
    </source>
</evidence>
<dbReference type="OrthoDB" id="9810759at2"/>
<evidence type="ECO:0000256" key="2">
    <source>
        <dbReference type="ARBA" id="ARBA00022448"/>
    </source>
</evidence>
<evidence type="ECO:0000256" key="6">
    <source>
        <dbReference type="ARBA" id="ARBA00022989"/>
    </source>
</evidence>
<dbReference type="Proteomes" id="UP000010420">
    <property type="component" value="Unassembled WGS sequence"/>
</dbReference>
<dbReference type="HOGENOM" id="CLU_005912_9_1_9"/>
<gene>
    <name evidence="11" type="ORF">HMPREF0216_00066</name>
</gene>
<organism evidence="11 12">
    <name type="scientific">Clostridium celatum DSM 1785</name>
    <dbReference type="NCBI Taxonomy" id="545697"/>
    <lineage>
        <taxon>Bacteria</taxon>
        <taxon>Bacillati</taxon>
        <taxon>Bacillota</taxon>
        <taxon>Clostridia</taxon>
        <taxon>Eubacteriales</taxon>
        <taxon>Clostridiaceae</taxon>
        <taxon>Clostridium</taxon>
    </lineage>
</organism>
<dbReference type="GO" id="GO:0015297">
    <property type="term" value="F:antiporter activity"/>
    <property type="evidence" value="ECO:0007669"/>
    <property type="project" value="UniProtKB-KW"/>
</dbReference>
<dbReference type="PANTHER" id="PTHR32507:SF7">
    <property type="entry name" value="K(+)_H(+) ANTIPORTER NHAP2"/>
    <property type="match status" value="1"/>
</dbReference>
<dbReference type="Pfam" id="PF00999">
    <property type="entry name" value="Na_H_Exchanger"/>
    <property type="match status" value="1"/>
</dbReference>
<dbReference type="Gene3D" id="3.30.70.1450">
    <property type="entry name" value="Regulator of K+ conductance, C-terminal domain"/>
    <property type="match status" value="2"/>
</dbReference>
<keyword evidence="2" id="KW-0813">Transport</keyword>
<dbReference type="EMBL" id="AMEZ01000003">
    <property type="protein sequence ID" value="EKY29658.1"/>
    <property type="molecule type" value="Genomic_DNA"/>
</dbReference>
<dbReference type="InterPro" id="IPR006153">
    <property type="entry name" value="Cation/H_exchanger_TM"/>
</dbReference>
<feature type="transmembrane region" description="Helical" evidence="9">
    <location>
        <begin position="358"/>
        <end position="377"/>
    </location>
</feature>
<dbReference type="Pfam" id="PF02080">
    <property type="entry name" value="TrkA_C"/>
    <property type="match status" value="2"/>
</dbReference>
<feature type="transmembrane region" description="Helical" evidence="9">
    <location>
        <begin position="29"/>
        <end position="50"/>
    </location>
</feature>
<feature type="transmembrane region" description="Helical" evidence="9">
    <location>
        <begin position="212"/>
        <end position="230"/>
    </location>
</feature>
<feature type="transmembrane region" description="Helical" evidence="9">
    <location>
        <begin position="265"/>
        <end position="286"/>
    </location>
</feature>
<accession>L1QNU1</accession>
<feature type="transmembrane region" description="Helical" evidence="9">
    <location>
        <begin position="327"/>
        <end position="346"/>
    </location>
</feature>
<dbReference type="GO" id="GO:0008324">
    <property type="term" value="F:monoatomic cation transmembrane transporter activity"/>
    <property type="evidence" value="ECO:0007669"/>
    <property type="project" value="InterPro"/>
</dbReference>
<keyword evidence="6 9" id="KW-1133">Transmembrane helix</keyword>
<evidence type="ECO:0000313" key="11">
    <source>
        <dbReference type="EMBL" id="EKY29658.1"/>
    </source>
</evidence>
<evidence type="ECO:0000256" key="8">
    <source>
        <dbReference type="ARBA" id="ARBA00023136"/>
    </source>
</evidence>
<dbReference type="Gene3D" id="1.20.1530.20">
    <property type="match status" value="1"/>
</dbReference>
<keyword evidence="5 9" id="KW-0812">Transmembrane</keyword>
<proteinExistence type="predicted"/>
<comment type="subcellular location">
    <subcellularLocation>
        <location evidence="1">Cell membrane</location>
        <topology evidence="1">Multi-pass membrane protein</topology>
    </subcellularLocation>
</comment>
<sequence>MIKLMIISALVLLICVTSTKILYKFGVPILLIFIVLGMIFGSDGVVGIYFDNYDLANKICSIALIFIMFYGGFGTNWNMAKPVAIPSIFMSSIGVIFTAGLTGIFCFLVFKTTLLEGLLIGSIVGSTDAASVFAILRSQRLNLKGSIASILEIESGSNDPCAYMLTIIILELMSSGNYGNIIPMVLGQIIVAILVAVILAKLSVYFLRHSKFEIESFYTIFITAIAILSYSLSEYFMGNGYLSVYIAGIIIGNSKIPHKKSIFQFFDGISWLMQIMLFFLLGLLAFPSRIPSVMIKGISISIFMILVARPIATFSILSWFKIPKKQQLFISWVGIRGAASIVFAIFAETYGVLIDNDIFHIIFFIALFSVAVQGTVIPRLAKKLDLIDNEESVLKTFNDYKEDKSTKLIEFTIDEHNSIANKTIMDANIPEDILVVMIKRKGDVFVPNGSTEILPGDTLVLSGNKLKHFNEYKEGKSTTLTEVAVEKSNDIVDKSIKEANIPDDVLIVMIKRNGEVIIPNGSTVILDGDILVITANNEEEIDSLII</sequence>
<dbReference type="InterPro" id="IPR036721">
    <property type="entry name" value="RCK_C_sf"/>
</dbReference>
<dbReference type="RefSeq" id="WP_005209738.1">
    <property type="nucleotide sequence ID" value="NZ_KB291598.1"/>
</dbReference>